<dbReference type="Proteomes" id="UP001176941">
    <property type="component" value="Chromosome 7"/>
</dbReference>
<name>A0ABN8ZZT3_RANTA</name>
<reference evidence="2" key="1">
    <citation type="submission" date="2023-04" db="EMBL/GenBank/DDBJ databases">
        <authorList>
            <consortium name="ELIXIR-Norway"/>
        </authorList>
    </citation>
    <scope>NUCLEOTIDE SEQUENCE [LARGE SCALE GENOMIC DNA]</scope>
</reference>
<organism evidence="2 3">
    <name type="scientific">Rangifer tarandus platyrhynchus</name>
    <name type="common">Svalbard reindeer</name>
    <dbReference type="NCBI Taxonomy" id="3082113"/>
    <lineage>
        <taxon>Eukaryota</taxon>
        <taxon>Metazoa</taxon>
        <taxon>Chordata</taxon>
        <taxon>Craniata</taxon>
        <taxon>Vertebrata</taxon>
        <taxon>Euteleostomi</taxon>
        <taxon>Mammalia</taxon>
        <taxon>Eutheria</taxon>
        <taxon>Laurasiatheria</taxon>
        <taxon>Artiodactyla</taxon>
        <taxon>Ruminantia</taxon>
        <taxon>Pecora</taxon>
        <taxon>Cervidae</taxon>
        <taxon>Odocoileinae</taxon>
        <taxon>Rangifer</taxon>
    </lineage>
</organism>
<proteinExistence type="predicted"/>
<evidence type="ECO:0000256" key="1">
    <source>
        <dbReference type="SAM" id="MobiDB-lite"/>
    </source>
</evidence>
<dbReference type="EMBL" id="OX459943">
    <property type="protein sequence ID" value="CAI9178286.1"/>
    <property type="molecule type" value="Genomic_DNA"/>
</dbReference>
<protein>
    <submittedName>
        <fullName evidence="2">Uncharacterized protein</fullName>
    </submittedName>
</protein>
<feature type="region of interest" description="Disordered" evidence="1">
    <location>
        <begin position="1"/>
        <end position="28"/>
    </location>
</feature>
<keyword evidence="3" id="KW-1185">Reference proteome</keyword>
<evidence type="ECO:0000313" key="3">
    <source>
        <dbReference type="Proteomes" id="UP001176941"/>
    </source>
</evidence>
<gene>
    <name evidence="2" type="ORF">MRATA1EN1_LOCUS27248</name>
</gene>
<sequence>MSSILSIPPPSTRFSPPGMPRAKKSSDKTDLLGALGKHRDEKFGGGGTPRECTQATHAKVCSTDVSVTVMHLEASQRAVALDTHTSTFRWRLAGRFGSRRVTRHQTPQCIRSNVTFGDSCGPNSTYMRLSPQPAVLPLGFQWVCEWRLQLPRQPRPQTRELEKNDQACTWSRDMGIRDQGLGHGWTARWCEQPGWSWGGKETEGGSRMPAGSSPLTLRKKVRLLPYSSSRPAPTLRVHRAVNRAQAAGSGAAAVQAPDSPGTYRRFLSEGSVAQTYPTLCDPTDGTPQAPLSMGCPRPECWRAASHGPLPIALARAECWQ</sequence>
<evidence type="ECO:0000313" key="2">
    <source>
        <dbReference type="EMBL" id="CAI9178286.1"/>
    </source>
</evidence>
<accession>A0ABN8ZZT3</accession>